<dbReference type="PANTHER" id="PTHR30511:SF0">
    <property type="entry name" value="ALANINE RACEMASE, CATABOLIC-RELATED"/>
    <property type="match status" value="1"/>
</dbReference>
<proteinExistence type="predicted"/>
<dbReference type="InterPro" id="IPR009006">
    <property type="entry name" value="Ala_racemase/Decarboxylase_C"/>
</dbReference>
<sequence length="256" mass="28582">MIPNGKKIKITMFVDTGINRASIPYENALEACKEVASCKKFQLVGLMSHLVCSEIKNSPIVNEQLRKFRALRQELKDIGIVPPLVHIANTGGCLNYNVSDFTLSRSGSGIYGITANDKFDENLKLTMSVKSYIIQLKDVDKGIGIGYNWKYITPRKMRVAILPIGYADIIPRSASLKMSVYINGTKRKVLGLISMDQIVVEAKENDKINDEIFIFGNGYNCPQTIFDIAKAGDAFPVEILSHTGYRVNRVYIPLKK</sequence>
<evidence type="ECO:0000259" key="4">
    <source>
        <dbReference type="SMART" id="SM01005"/>
    </source>
</evidence>
<dbReference type="PRINTS" id="PR00992">
    <property type="entry name" value="ALARACEMASE"/>
</dbReference>
<evidence type="ECO:0000256" key="2">
    <source>
        <dbReference type="ARBA" id="ARBA00022898"/>
    </source>
</evidence>
<dbReference type="GO" id="GO:0008784">
    <property type="term" value="F:alanine racemase activity"/>
    <property type="evidence" value="ECO:0007669"/>
    <property type="project" value="InterPro"/>
</dbReference>
<evidence type="ECO:0000256" key="1">
    <source>
        <dbReference type="ARBA" id="ARBA00001933"/>
    </source>
</evidence>
<dbReference type="GO" id="GO:0006522">
    <property type="term" value="P:alanine metabolic process"/>
    <property type="evidence" value="ECO:0007669"/>
    <property type="project" value="InterPro"/>
</dbReference>
<dbReference type="InterPro" id="IPR029066">
    <property type="entry name" value="PLP-binding_barrel"/>
</dbReference>
<dbReference type="SUPFAM" id="SSF50621">
    <property type="entry name" value="Alanine racemase C-terminal domain-like"/>
    <property type="match status" value="1"/>
</dbReference>
<keyword evidence="3" id="KW-0413">Isomerase</keyword>
<dbReference type="GO" id="GO:0005829">
    <property type="term" value="C:cytosol"/>
    <property type="evidence" value="ECO:0007669"/>
    <property type="project" value="TreeGrafter"/>
</dbReference>
<protein>
    <recommendedName>
        <fullName evidence="4">Alanine racemase C-terminal domain-containing protein</fullName>
    </recommendedName>
</protein>
<dbReference type="PANTHER" id="PTHR30511">
    <property type="entry name" value="ALANINE RACEMASE"/>
    <property type="match status" value="1"/>
</dbReference>
<evidence type="ECO:0000313" key="5">
    <source>
        <dbReference type="EMBL" id="QHS82018.1"/>
    </source>
</evidence>
<accession>A0A6C0AQH0</accession>
<dbReference type="Pfam" id="PF00842">
    <property type="entry name" value="Ala_racemase_C"/>
    <property type="match status" value="1"/>
</dbReference>
<dbReference type="SMART" id="SM01005">
    <property type="entry name" value="Ala_racemase_C"/>
    <property type="match status" value="1"/>
</dbReference>
<evidence type="ECO:0000256" key="3">
    <source>
        <dbReference type="ARBA" id="ARBA00023235"/>
    </source>
</evidence>
<dbReference type="Pfam" id="PF01168">
    <property type="entry name" value="Ala_racemase_N"/>
    <property type="match status" value="1"/>
</dbReference>
<feature type="domain" description="Alanine racemase C-terminal" evidence="4">
    <location>
        <begin position="126"/>
        <end position="252"/>
    </location>
</feature>
<name>A0A6C0AQH0_9ZZZZ</name>
<dbReference type="SUPFAM" id="SSF51419">
    <property type="entry name" value="PLP-binding barrel"/>
    <property type="match status" value="1"/>
</dbReference>
<dbReference type="InterPro" id="IPR001608">
    <property type="entry name" value="Ala_racemase_N"/>
</dbReference>
<comment type="cofactor">
    <cofactor evidence="1">
        <name>pyridoxal 5'-phosphate</name>
        <dbReference type="ChEBI" id="CHEBI:597326"/>
    </cofactor>
</comment>
<organism evidence="5">
    <name type="scientific">viral metagenome</name>
    <dbReference type="NCBI Taxonomy" id="1070528"/>
    <lineage>
        <taxon>unclassified sequences</taxon>
        <taxon>metagenomes</taxon>
        <taxon>organismal metagenomes</taxon>
    </lineage>
</organism>
<dbReference type="AlphaFoldDB" id="A0A6C0AQH0"/>
<dbReference type="GO" id="GO:0030170">
    <property type="term" value="F:pyridoxal phosphate binding"/>
    <property type="evidence" value="ECO:0007669"/>
    <property type="project" value="TreeGrafter"/>
</dbReference>
<keyword evidence="2" id="KW-0663">Pyridoxal phosphate</keyword>
<dbReference type="Gene3D" id="2.40.37.10">
    <property type="entry name" value="Lyase, Ornithine Decarboxylase, Chain A, domain 1"/>
    <property type="match status" value="1"/>
</dbReference>
<dbReference type="InterPro" id="IPR000821">
    <property type="entry name" value="Ala_racemase"/>
</dbReference>
<dbReference type="InterPro" id="IPR011079">
    <property type="entry name" value="Ala_racemase_C"/>
</dbReference>
<dbReference type="EMBL" id="MN740762">
    <property type="protein sequence ID" value="QHS82018.1"/>
    <property type="molecule type" value="Genomic_DNA"/>
</dbReference>
<reference evidence="5" key="1">
    <citation type="journal article" date="2020" name="Nature">
        <title>Giant virus diversity and host interactions through global metagenomics.</title>
        <authorList>
            <person name="Schulz F."/>
            <person name="Roux S."/>
            <person name="Paez-Espino D."/>
            <person name="Jungbluth S."/>
            <person name="Walsh D.A."/>
            <person name="Denef V.J."/>
            <person name="McMahon K.D."/>
            <person name="Konstantinidis K.T."/>
            <person name="Eloe-Fadrosh E.A."/>
            <person name="Kyrpides N.C."/>
            <person name="Woyke T."/>
        </authorList>
    </citation>
    <scope>NUCLEOTIDE SEQUENCE</scope>
    <source>
        <strain evidence="5">GVMAG-S-1101165-79</strain>
    </source>
</reference>
<dbReference type="Gene3D" id="3.20.20.10">
    <property type="entry name" value="Alanine racemase"/>
    <property type="match status" value="1"/>
</dbReference>